<protein>
    <submittedName>
        <fullName evidence="9">NB-ARC</fullName>
    </submittedName>
</protein>
<evidence type="ECO:0000256" key="3">
    <source>
        <dbReference type="ARBA" id="ARBA00022821"/>
    </source>
</evidence>
<dbReference type="InterPro" id="IPR038005">
    <property type="entry name" value="RX-like_CC"/>
</dbReference>
<feature type="domain" description="Disease resistance protein winged helix" evidence="7">
    <location>
        <begin position="426"/>
        <end position="497"/>
    </location>
</feature>
<dbReference type="Pfam" id="PF00931">
    <property type="entry name" value="NB-ARC"/>
    <property type="match status" value="1"/>
</dbReference>
<proteinExistence type="predicted"/>
<keyword evidence="3" id="KW-0611">Plant defense</keyword>
<dbReference type="FunFam" id="3.40.50.300:FF:001091">
    <property type="entry name" value="Probable disease resistance protein At1g61300"/>
    <property type="match status" value="1"/>
</dbReference>
<evidence type="ECO:0000259" key="6">
    <source>
        <dbReference type="Pfam" id="PF18052"/>
    </source>
</evidence>
<dbReference type="PANTHER" id="PTHR36766">
    <property type="entry name" value="PLANT BROAD-SPECTRUM MILDEW RESISTANCE PROTEIN RPW8"/>
    <property type="match status" value="1"/>
</dbReference>
<reference evidence="9 10" key="1">
    <citation type="submission" date="2020-12" db="EMBL/GenBank/DDBJ databases">
        <title>Concerted genomic and epigenomic changes stabilize Arabidopsis allopolyploids.</title>
        <authorList>
            <person name="Chen Z."/>
        </authorList>
    </citation>
    <scope>NUCLEOTIDE SEQUENCE [LARGE SCALE GENOMIC DNA]</scope>
    <source>
        <strain evidence="9">Allo738</strain>
        <tissue evidence="9">Leaf</tissue>
    </source>
</reference>
<dbReference type="Pfam" id="PF23559">
    <property type="entry name" value="WHD_DRP"/>
    <property type="match status" value="1"/>
</dbReference>
<dbReference type="PANTHER" id="PTHR36766:SF40">
    <property type="entry name" value="DISEASE RESISTANCE PROTEIN RGA3"/>
    <property type="match status" value="1"/>
</dbReference>
<evidence type="ECO:0000256" key="2">
    <source>
        <dbReference type="ARBA" id="ARBA00022741"/>
    </source>
</evidence>
<sequence>MQDLYMVDSIVSFGVEKLWKLLSQEYERFQGVEEQITELRDDLKMLMAFLSDADAKKQTRALARNCLEEIKEITYDAEDIIEIFLLKGSINMRSLACFPGGRREIALQITSISKRISKVIQVMQKLGIKSDIMDGVDSHAQLERKRELRHTFSSESESNLVGLEKNVEKLVEELVGNDSSHGVSITGLGGLGKTTLARQVFNHDRVKSHFDGLAWVCVSQEFTRKDVWKTILGNLSPKYKDSDLPEDDIQKKLFQLLETKKALIVFDDLWKREDWYRIEPMFPERKAGWKVLLTSRNDAIHPHCVTFKPELLTHDECWKLLQRIAFSKQNTITGYIIDKEMVKMAKEMTKHCKRLPLAVKLLGGLLDAKHTLRQWKLISENIKSHIVVGGTSSNENDSSSVNHVLSLSFEGLPGYLKHCLLYLASYPEDHEIEIERLSYVWAAEGITYPGNYEGATIRDVADLYIEELVKRNMVISERDALTSRFEKCQLHDLMREICLLKAKEENFLQIVTDPTSSSSVHSLASSRSRRLVVYNTSIFSGENDMKNSKLRSLLFIPVGYSRFSMGSNFIELPLLRVLDLDGAKFKGGKLPSSIGKLIHLKYLSLANASVTYLPSSLRNLKSLLYFNLRINSYDQLINVPNVFKEMLELRYLSLPWERSSLTKLELGNLLKLETLINFSTKDSSVTDLHRMTKLRTLQILISGEGLHMETLSSALSMLGHLEDLTVTPSENSVQFKHPKLIYRPMLPDVQHFPSHLTTISLVYCFLEEDPMPTLEKLLQLKVVSLWYNAYVGRRMVCTGGGFPQLLSLEIWGLDALEEWIVEEGSMPLLHTLHIVDCKKLKELPDGLRFITSLKELAIVTNEKEFQKKVSKGGEDYYKMQHIPLIRYNWPQEPENNEVIYSFPSPII</sequence>
<evidence type="ECO:0000313" key="10">
    <source>
        <dbReference type="Proteomes" id="UP000694240"/>
    </source>
</evidence>
<feature type="domain" description="NB-ARC" evidence="5">
    <location>
        <begin position="164"/>
        <end position="329"/>
    </location>
</feature>
<evidence type="ECO:0000259" key="7">
    <source>
        <dbReference type="Pfam" id="PF23559"/>
    </source>
</evidence>
<evidence type="ECO:0000256" key="4">
    <source>
        <dbReference type="ARBA" id="ARBA00022840"/>
    </source>
</evidence>
<name>A0A8T2GRX6_9BRAS</name>
<dbReference type="GO" id="GO:0043531">
    <property type="term" value="F:ADP binding"/>
    <property type="evidence" value="ECO:0007669"/>
    <property type="project" value="InterPro"/>
</dbReference>
<dbReference type="EMBL" id="JAEFBK010000001">
    <property type="protein sequence ID" value="KAG7650013.1"/>
    <property type="molecule type" value="Genomic_DNA"/>
</dbReference>
<gene>
    <name evidence="9" type="ORF">ISN45_At01g050080</name>
</gene>
<keyword evidence="1" id="KW-0677">Repeat</keyword>
<dbReference type="FunFam" id="1.10.10.10:FF:000322">
    <property type="entry name" value="Probable disease resistance protein At1g63360"/>
    <property type="match status" value="1"/>
</dbReference>
<dbReference type="InterPro" id="IPR058922">
    <property type="entry name" value="WHD_DRP"/>
</dbReference>
<dbReference type="InterPro" id="IPR055414">
    <property type="entry name" value="LRR_R13L4/SHOC2-like"/>
</dbReference>
<dbReference type="Proteomes" id="UP000694240">
    <property type="component" value="Chromosome 1"/>
</dbReference>
<dbReference type="InterPro" id="IPR002182">
    <property type="entry name" value="NB-ARC"/>
</dbReference>
<accession>A0A8T2GRX6</accession>
<evidence type="ECO:0000256" key="1">
    <source>
        <dbReference type="ARBA" id="ARBA00022737"/>
    </source>
</evidence>
<dbReference type="GO" id="GO:0006952">
    <property type="term" value="P:defense response"/>
    <property type="evidence" value="ECO:0007669"/>
    <property type="project" value="UniProtKB-KW"/>
</dbReference>
<comment type="caution">
    <text evidence="9">The sequence shown here is derived from an EMBL/GenBank/DDBJ whole genome shotgun (WGS) entry which is preliminary data.</text>
</comment>
<dbReference type="Pfam" id="PF23598">
    <property type="entry name" value="LRR_14"/>
    <property type="match status" value="1"/>
</dbReference>
<keyword evidence="10" id="KW-1185">Reference proteome</keyword>
<evidence type="ECO:0000313" key="9">
    <source>
        <dbReference type="EMBL" id="KAG7650013.1"/>
    </source>
</evidence>
<evidence type="ECO:0000259" key="8">
    <source>
        <dbReference type="Pfam" id="PF23598"/>
    </source>
</evidence>
<feature type="domain" description="Disease resistance N-terminal" evidence="6">
    <location>
        <begin position="10"/>
        <end position="87"/>
    </location>
</feature>
<dbReference type="CDD" id="cd14798">
    <property type="entry name" value="RX-CC_like"/>
    <property type="match status" value="1"/>
</dbReference>
<dbReference type="InterPro" id="IPR041118">
    <property type="entry name" value="Rx_N"/>
</dbReference>
<dbReference type="FunFam" id="1.10.8.430:FF:000003">
    <property type="entry name" value="Probable disease resistance protein At5g66910"/>
    <property type="match status" value="1"/>
</dbReference>
<dbReference type="AlphaFoldDB" id="A0A8T2GRX6"/>
<dbReference type="GO" id="GO:0005524">
    <property type="term" value="F:ATP binding"/>
    <property type="evidence" value="ECO:0007669"/>
    <property type="project" value="UniProtKB-KW"/>
</dbReference>
<dbReference type="Pfam" id="PF18052">
    <property type="entry name" value="Rx_N"/>
    <property type="match status" value="1"/>
</dbReference>
<organism evidence="9 10">
    <name type="scientific">Arabidopsis thaliana x Arabidopsis arenosa</name>
    <dbReference type="NCBI Taxonomy" id="1240361"/>
    <lineage>
        <taxon>Eukaryota</taxon>
        <taxon>Viridiplantae</taxon>
        <taxon>Streptophyta</taxon>
        <taxon>Embryophyta</taxon>
        <taxon>Tracheophyta</taxon>
        <taxon>Spermatophyta</taxon>
        <taxon>Magnoliopsida</taxon>
        <taxon>eudicotyledons</taxon>
        <taxon>Gunneridae</taxon>
        <taxon>Pentapetalae</taxon>
        <taxon>rosids</taxon>
        <taxon>malvids</taxon>
        <taxon>Brassicales</taxon>
        <taxon>Brassicaceae</taxon>
        <taxon>Camelineae</taxon>
        <taxon>Arabidopsis</taxon>
    </lineage>
</organism>
<evidence type="ECO:0000259" key="5">
    <source>
        <dbReference type="Pfam" id="PF00931"/>
    </source>
</evidence>
<feature type="domain" description="Disease resistance R13L4/SHOC-2-like LRR" evidence="8">
    <location>
        <begin position="550"/>
        <end position="866"/>
    </location>
</feature>
<keyword evidence="4" id="KW-0067">ATP-binding</keyword>
<keyword evidence="2" id="KW-0547">Nucleotide-binding</keyword>